<keyword evidence="1" id="KW-0472">Membrane</keyword>
<dbReference type="EMBL" id="SJPI01000001">
    <property type="protein sequence ID" value="TWT52438.1"/>
    <property type="molecule type" value="Genomic_DNA"/>
</dbReference>
<feature type="signal peptide" evidence="2">
    <location>
        <begin position="1"/>
        <end position="25"/>
    </location>
</feature>
<dbReference type="InterPro" id="IPR025403">
    <property type="entry name" value="TgpA-like_C"/>
</dbReference>
<evidence type="ECO:0000259" key="3">
    <source>
        <dbReference type="Pfam" id="PF13559"/>
    </source>
</evidence>
<protein>
    <recommendedName>
        <fullName evidence="3">Protein-glutamine gamma-glutamyltransferase-like C-terminal domain-containing protein</fullName>
    </recommendedName>
</protein>
<dbReference type="Pfam" id="PF13559">
    <property type="entry name" value="DUF4129"/>
    <property type="match status" value="1"/>
</dbReference>
<feature type="transmembrane region" description="Helical" evidence="1">
    <location>
        <begin position="130"/>
        <end position="151"/>
    </location>
</feature>
<reference evidence="4 5" key="1">
    <citation type="submission" date="2019-02" db="EMBL/GenBank/DDBJ databases">
        <title>Deep-cultivation of Planctomycetes and their phenomic and genomic characterization uncovers novel biology.</title>
        <authorList>
            <person name="Wiegand S."/>
            <person name="Jogler M."/>
            <person name="Boedeker C."/>
            <person name="Pinto D."/>
            <person name="Vollmers J."/>
            <person name="Rivas-Marin E."/>
            <person name="Kohn T."/>
            <person name="Peeters S.H."/>
            <person name="Heuer A."/>
            <person name="Rast P."/>
            <person name="Oberbeckmann S."/>
            <person name="Bunk B."/>
            <person name="Jeske O."/>
            <person name="Meyerdierks A."/>
            <person name="Storesund J.E."/>
            <person name="Kallscheuer N."/>
            <person name="Luecker S."/>
            <person name="Lage O.M."/>
            <person name="Pohl T."/>
            <person name="Merkel B.J."/>
            <person name="Hornburger P."/>
            <person name="Mueller R.-W."/>
            <person name="Bruemmer F."/>
            <person name="Labrenz M."/>
            <person name="Spormann A.M."/>
            <person name="Op Den Camp H."/>
            <person name="Overmann J."/>
            <person name="Amann R."/>
            <person name="Jetten M.S.M."/>
            <person name="Mascher T."/>
            <person name="Medema M.H."/>
            <person name="Devos D.P."/>
            <person name="Kaster A.-K."/>
            <person name="Ovreas L."/>
            <person name="Rohde M."/>
            <person name="Galperin M.Y."/>
            <person name="Jogler C."/>
        </authorList>
    </citation>
    <scope>NUCLEOTIDE SEQUENCE [LARGE SCALE GENOMIC DNA]</scope>
    <source>
        <strain evidence="4 5">Pla22</strain>
    </source>
</reference>
<dbReference type="OrthoDB" id="290072at2"/>
<evidence type="ECO:0000313" key="5">
    <source>
        <dbReference type="Proteomes" id="UP000316598"/>
    </source>
</evidence>
<evidence type="ECO:0000256" key="1">
    <source>
        <dbReference type="SAM" id="Phobius"/>
    </source>
</evidence>
<accession>A0A5C5WP68</accession>
<dbReference type="AlphaFoldDB" id="A0A5C5WP68"/>
<keyword evidence="2" id="KW-0732">Signal</keyword>
<feature type="chain" id="PRO_5022860580" description="Protein-glutamine gamma-glutamyltransferase-like C-terminal domain-containing protein" evidence="2">
    <location>
        <begin position="26"/>
        <end position="300"/>
    </location>
</feature>
<keyword evidence="1" id="KW-0812">Transmembrane</keyword>
<dbReference type="RefSeq" id="WP_146512814.1">
    <property type="nucleotide sequence ID" value="NZ_SJPI01000001.1"/>
</dbReference>
<evidence type="ECO:0000313" key="4">
    <source>
        <dbReference type="EMBL" id="TWT52438.1"/>
    </source>
</evidence>
<feature type="domain" description="Protein-glutamine gamma-glutamyltransferase-like C-terminal" evidence="3">
    <location>
        <begin position="222"/>
        <end position="282"/>
    </location>
</feature>
<name>A0A5C5WP68_9BACT</name>
<comment type="caution">
    <text evidence="4">The sequence shown here is derived from an EMBL/GenBank/DDBJ whole genome shotgun (WGS) entry which is preliminary data.</text>
</comment>
<keyword evidence="1" id="KW-1133">Transmembrane helix</keyword>
<dbReference type="Proteomes" id="UP000316598">
    <property type="component" value="Unassembled WGS sequence"/>
</dbReference>
<organism evidence="4 5">
    <name type="scientific">Rubripirellula amarantea</name>
    <dbReference type="NCBI Taxonomy" id="2527999"/>
    <lineage>
        <taxon>Bacteria</taxon>
        <taxon>Pseudomonadati</taxon>
        <taxon>Planctomycetota</taxon>
        <taxon>Planctomycetia</taxon>
        <taxon>Pirellulales</taxon>
        <taxon>Pirellulaceae</taxon>
        <taxon>Rubripirellula</taxon>
    </lineage>
</organism>
<evidence type="ECO:0000256" key="2">
    <source>
        <dbReference type="SAM" id="SignalP"/>
    </source>
</evidence>
<sequence precursor="true">MIRLCLSLLLVCSFAGAFCRMVVSADDVVASDIATSDIATSDVVASDVVASDVVADDVVGHSVWYDADEKAIIPVTVKSKFDDSLNRESRWLPQAKRVKKPAPIPASAGNTGGGGAGNGLFGSGLTFSNLLGWGLLVLLLGGAIAAVLFALSRAEIEMASGPGGRRRSHDHESLDEQTIERMKHLPAELRRTDVNPRVEAERLMREGLFDQAIILLFGHQLLLLDRASFLRLNRGKTNRRYARECKSVNESASDALQMTIDAFERSYFGRHEITAAEFQQLWSTNLQLEHVVETAHEVAA</sequence>
<keyword evidence="5" id="KW-1185">Reference proteome</keyword>
<proteinExistence type="predicted"/>
<gene>
    <name evidence="4" type="ORF">Pla22_00620</name>
</gene>